<accession>Q6ZUY4</accession>
<dbReference type="EMBL" id="AK125200">
    <property type="protein sequence ID" value="BAC86082.1"/>
    <property type="molecule type" value="mRNA"/>
</dbReference>
<feature type="compositionally biased region" description="Basic and acidic residues" evidence="1">
    <location>
        <begin position="133"/>
        <end position="146"/>
    </location>
</feature>
<reference evidence="2" key="1">
    <citation type="submission" date="2003-07" db="EMBL/GenBank/DDBJ databases">
        <title>NEDO human cDNA sequencing project.</title>
        <authorList>
            <person name="Oshima A."/>
            <person name="Takahashi-Fujii A."/>
            <person name="Tanase T."/>
            <person name="Imose N."/>
            <person name="Takeuchi K."/>
            <person name="Arita M."/>
            <person name="Musashino K."/>
            <person name="Yuuki H."/>
            <person name="Hara H."/>
            <person name="Sugiyama T."/>
            <person name="Irie R."/>
            <person name="Otsuki T."/>
            <person name="Sato H."/>
            <person name="Wakamatsu A."/>
            <person name="Ishii S."/>
            <person name="Yamamoto J."/>
            <person name="Isono Y."/>
            <person name="Kawai-Hio Y."/>
            <person name="Saito K."/>
            <person name="Nishikawa T."/>
            <person name="Kimura K."/>
            <person name="Yamashita H."/>
            <person name="Matsuo K."/>
            <person name="Nakamura Y."/>
            <person name="Sekine M."/>
            <person name="Kikuchi H."/>
            <person name="Kanda K."/>
            <person name="Wagatsuma M."/>
            <person name="Murakawa K."/>
            <person name="Kanehori K."/>
            <person name="Sugiyama A."/>
            <person name="Kawakami B."/>
            <person name="Suzuki Y."/>
            <person name="Sugano S."/>
            <person name="Nagahari K."/>
            <person name="Masuho Y."/>
            <person name="Nagai K."/>
            <person name="Isogai T."/>
        </authorList>
    </citation>
    <scope>NUCLEOTIDE SEQUENCE</scope>
    <source>
        <tissue evidence="2">Brain</tissue>
    </source>
</reference>
<feature type="region of interest" description="Disordered" evidence="1">
    <location>
        <begin position="115"/>
        <end position="146"/>
    </location>
</feature>
<evidence type="ECO:0000256" key="1">
    <source>
        <dbReference type="SAM" id="MobiDB-lite"/>
    </source>
</evidence>
<protein>
    <submittedName>
        <fullName evidence="2">cDNA FLJ43210 fis, clone FEBRA2020582</fullName>
    </submittedName>
</protein>
<feature type="compositionally biased region" description="Low complexity" evidence="1">
    <location>
        <begin position="116"/>
        <end position="128"/>
    </location>
</feature>
<organism evidence="2">
    <name type="scientific">Homo sapiens</name>
    <name type="common">Human</name>
    <dbReference type="NCBI Taxonomy" id="9606"/>
    <lineage>
        <taxon>Eukaryota</taxon>
        <taxon>Metazoa</taxon>
        <taxon>Chordata</taxon>
        <taxon>Craniata</taxon>
        <taxon>Vertebrata</taxon>
        <taxon>Euteleostomi</taxon>
        <taxon>Mammalia</taxon>
        <taxon>Eutheria</taxon>
        <taxon>Euarchontoglires</taxon>
        <taxon>Primates</taxon>
        <taxon>Haplorrhini</taxon>
        <taxon>Catarrhini</taxon>
        <taxon>Hominidae</taxon>
        <taxon>Homo</taxon>
    </lineage>
</organism>
<evidence type="ECO:0000313" key="2">
    <source>
        <dbReference type="EMBL" id="BAC86082.1"/>
    </source>
</evidence>
<name>Q6ZUY4_HUMAN</name>
<sequence length="146" mass="15516">MPRGLRPGCPVRTGRLVTLESPLQVPAPPGNPQPPRRAWASPYRWGAAQCTPEGGRRGLGTPPVLRRRGLRRCCPPQRALGLGLRRSKCLPGAGRQGGAGAARCAAALGRRRRTGARGVRGARQAASALALRGRRDSRDRPWGPGV</sequence>
<proteinExistence type="evidence at transcript level"/>
<dbReference type="AlphaFoldDB" id="Q6ZUY4"/>